<evidence type="ECO:0000313" key="2">
    <source>
        <dbReference type="EMBL" id="KPL80700.1"/>
    </source>
</evidence>
<dbReference type="RefSeq" id="WP_062417685.1">
    <property type="nucleotide sequence ID" value="NZ_DF967974.1"/>
</dbReference>
<proteinExistence type="predicted"/>
<keyword evidence="3" id="KW-1185">Reference proteome</keyword>
<keyword evidence="1" id="KW-1133">Transmembrane helix</keyword>
<comment type="caution">
    <text evidence="2">The sequence shown here is derived from an EMBL/GenBank/DDBJ whole genome shotgun (WGS) entry which is preliminary data.</text>
</comment>
<feature type="transmembrane region" description="Helical" evidence="1">
    <location>
        <begin position="55"/>
        <end position="79"/>
    </location>
</feature>
<feature type="transmembrane region" description="Helical" evidence="1">
    <location>
        <begin position="28"/>
        <end position="49"/>
    </location>
</feature>
<dbReference type="STRING" id="229921.ADN01_11245"/>
<organism evidence="2 3">
    <name type="scientific">Levilinea saccharolytica</name>
    <dbReference type="NCBI Taxonomy" id="229921"/>
    <lineage>
        <taxon>Bacteria</taxon>
        <taxon>Bacillati</taxon>
        <taxon>Chloroflexota</taxon>
        <taxon>Anaerolineae</taxon>
        <taxon>Anaerolineales</taxon>
        <taxon>Anaerolineaceae</taxon>
        <taxon>Levilinea</taxon>
    </lineage>
</organism>
<keyword evidence="1" id="KW-0472">Membrane</keyword>
<reference evidence="2 3" key="1">
    <citation type="submission" date="2015-07" db="EMBL/GenBank/DDBJ databases">
        <title>Genome sequence of Levilinea saccharolytica DSM 16555.</title>
        <authorList>
            <person name="Hemp J."/>
            <person name="Ward L.M."/>
            <person name="Pace L.A."/>
            <person name="Fischer W.W."/>
        </authorList>
    </citation>
    <scope>NUCLEOTIDE SEQUENCE [LARGE SCALE GENOMIC DNA]</scope>
    <source>
        <strain evidence="2 3">KIBI-1</strain>
    </source>
</reference>
<keyword evidence="1" id="KW-0812">Transmembrane</keyword>
<evidence type="ECO:0000313" key="3">
    <source>
        <dbReference type="Proteomes" id="UP000050501"/>
    </source>
</evidence>
<dbReference type="Proteomes" id="UP000050501">
    <property type="component" value="Unassembled WGS sequence"/>
</dbReference>
<sequence>MIGLNVLFWIFVALFAVIGMTRGWAKELLVSFAVILAMFIITVLERFVPFMRDNVVFAGGATLFWVRFLLMLAMVFFGYQGPNIPKLAGTNRFARERLQDSLLGFFLGALNGYLVFGSIWYYLDDAGYPFSVIIAPMSGPIAEATARMMPLMPPYWLGTPAIYFAVAIAFAFVLVVFI</sequence>
<feature type="transmembrane region" description="Helical" evidence="1">
    <location>
        <begin position="6"/>
        <end position="21"/>
    </location>
</feature>
<feature type="transmembrane region" description="Helical" evidence="1">
    <location>
        <begin position="100"/>
        <end position="123"/>
    </location>
</feature>
<dbReference type="AlphaFoldDB" id="A0A0P6XD71"/>
<evidence type="ECO:0000256" key="1">
    <source>
        <dbReference type="SAM" id="Phobius"/>
    </source>
</evidence>
<gene>
    <name evidence="2" type="ORF">ADN01_11245</name>
</gene>
<protein>
    <recommendedName>
        <fullName evidence="4">Colicin V production protein</fullName>
    </recommendedName>
</protein>
<dbReference type="OrthoDB" id="162510at2"/>
<feature type="transmembrane region" description="Helical" evidence="1">
    <location>
        <begin position="155"/>
        <end position="177"/>
    </location>
</feature>
<dbReference type="EMBL" id="LGCM01000039">
    <property type="protein sequence ID" value="KPL80700.1"/>
    <property type="molecule type" value="Genomic_DNA"/>
</dbReference>
<accession>A0A0P6XD71</accession>
<name>A0A0P6XD71_9CHLR</name>
<evidence type="ECO:0008006" key="4">
    <source>
        <dbReference type="Google" id="ProtNLM"/>
    </source>
</evidence>